<proteinExistence type="predicted"/>
<dbReference type="Gene3D" id="1.10.10.10">
    <property type="entry name" value="Winged helix-like DNA-binding domain superfamily/Winged helix DNA-binding domain"/>
    <property type="match status" value="1"/>
</dbReference>
<reference evidence="5" key="1">
    <citation type="submission" date="2017-05" db="EMBL/GenBank/DDBJ databases">
        <title>The Genome Sequence of Enterococcus sp. 4G2_DIV0659.</title>
        <authorList>
            <consortium name="The Broad Institute Genomics Platform"/>
            <consortium name="The Broad Institute Genomic Center for Infectious Diseases"/>
            <person name="Earl A."/>
            <person name="Manson A."/>
            <person name="Schwartman J."/>
            <person name="Gilmore M."/>
            <person name="Abouelleil A."/>
            <person name="Cao P."/>
            <person name="Chapman S."/>
            <person name="Cusick C."/>
            <person name="Shea T."/>
            <person name="Young S."/>
            <person name="Neafsey D."/>
            <person name="Nusbaum C."/>
            <person name="Birren B."/>
        </authorList>
    </citation>
    <scope>NUCLEOTIDE SEQUENCE [LARGE SCALE GENOMIC DNA]</scope>
    <source>
        <strain evidence="5">4G2_DIV0659</strain>
    </source>
</reference>
<dbReference type="AlphaFoldDB" id="A0A242CEY8"/>
<gene>
    <name evidence="5" type="ORF">A5880_001729</name>
    <name evidence="4" type="ORF">A5880_001812</name>
</gene>
<evidence type="ECO:0000313" key="4">
    <source>
        <dbReference type="EMBL" id="MEI5994254.1"/>
    </source>
</evidence>
<dbReference type="EMBL" id="NGLE01000002">
    <property type="protein sequence ID" value="OTO08729.1"/>
    <property type="molecule type" value="Genomic_DNA"/>
</dbReference>
<accession>A0A242CEY8</accession>
<sequence length="506" mass="58858">MLNFDIFDAETGNKLKLLYLLYKKEDWYSIDELVFDSHLERKSVLKYTKKLATDLVEIDSLQTPVQVEFSKGKGVRFVGGKLGYLKAIPFISEQSISLSLMKELFFQTSLSLDYFMQKYFVSESSARRKVTHFNNLIKKYGLKIKSVNRELSVEGSEIQFRYLCYILFWNVYRGMSWPFPTIDQKKIVTFIETEMRSYSAFKDVSVANWSYMIAINLYRYSQKKQLNPKDLPSFAHQLNQEALTNAGVHDSILIAIQKSFHLSVPEADFLCLLFQTRSSFLLIPVVSERLLTVHKSMNTPVHQMYQLYLDVMKPDLSSVDEETKIAYHSVLFVGFLTDLLFPNFATTLSGYDYTKYLKQKYPFFRAVMVDKFREIQKRATNVTFTNEEMLVTRFCEAHALIQSPTIFSPPVFIQMETDLPIIMERMIAQQMESFLRPFYNISFIPSSTHPEDVNIDLIIASTTSPLLRRRARDIPVVYINPGFSPTDIFNIIAVIENEVETRKNRT</sequence>
<protein>
    <recommendedName>
        <fullName evidence="3">Mga helix-turn-helix domain-containing protein</fullName>
    </recommendedName>
</protein>
<dbReference type="PANTHER" id="PTHR30185">
    <property type="entry name" value="CRYPTIC BETA-GLUCOSIDE BGL OPERON ANTITERMINATOR"/>
    <property type="match status" value="1"/>
</dbReference>
<name>A0A242CEY8_9ENTE</name>
<evidence type="ECO:0000313" key="6">
    <source>
        <dbReference type="Proteomes" id="UP000195139"/>
    </source>
</evidence>
<dbReference type="InterPro" id="IPR036388">
    <property type="entry name" value="WH-like_DNA-bd_sf"/>
</dbReference>
<dbReference type="STRING" id="1834181.A5880_001729"/>
<dbReference type="Proteomes" id="UP000195139">
    <property type="component" value="Unassembled WGS sequence"/>
</dbReference>
<dbReference type="InterPro" id="IPR007737">
    <property type="entry name" value="Mga_HTH"/>
</dbReference>
<evidence type="ECO:0000256" key="2">
    <source>
        <dbReference type="ARBA" id="ARBA00023163"/>
    </source>
</evidence>
<keyword evidence="2" id="KW-0804">Transcription</keyword>
<evidence type="ECO:0000259" key="3">
    <source>
        <dbReference type="Pfam" id="PF05043"/>
    </source>
</evidence>
<comment type="caution">
    <text evidence="5">The sequence shown here is derived from an EMBL/GenBank/DDBJ whole genome shotgun (WGS) entry which is preliminary data.</text>
</comment>
<dbReference type="Pfam" id="PF05043">
    <property type="entry name" value="Mga"/>
    <property type="match status" value="1"/>
</dbReference>
<evidence type="ECO:0000313" key="5">
    <source>
        <dbReference type="EMBL" id="OTO08729.1"/>
    </source>
</evidence>
<dbReference type="EMBL" id="NGLE02000001">
    <property type="protein sequence ID" value="MEI5994254.1"/>
    <property type="molecule type" value="Genomic_DNA"/>
</dbReference>
<feature type="domain" description="Mga helix-turn-helix" evidence="3">
    <location>
        <begin position="89"/>
        <end position="168"/>
    </location>
</feature>
<evidence type="ECO:0000256" key="1">
    <source>
        <dbReference type="ARBA" id="ARBA00023015"/>
    </source>
</evidence>
<keyword evidence="1" id="KW-0805">Transcription regulation</keyword>
<dbReference type="RefSeq" id="WP_086330643.1">
    <property type="nucleotide sequence ID" value="NZ_NGLE02000001.1"/>
</dbReference>
<keyword evidence="6" id="KW-1185">Reference proteome</keyword>
<reference evidence="4 6" key="2">
    <citation type="submission" date="2018-07" db="EMBL/GenBank/DDBJ databases">
        <title>The Genome Sequence of Enterococcus sp. DIV0659b.</title>
        <authorList>
            <consortium name="The Broad Institute Genomics Platform"/>
            <consortium name="The Broad Institute Genomic Center for Infectious Diseases"/>
            <person name="Earl A."/>
            <person name="Manson A."/>
            <person name="Schwartman J."/>
            <person name="Gilmore M."/>
            <person name="Abouelleil A."/>
            <person name="Cao P."/>
            <person name="Chapman S."/>
            <person name="Cusick C."/>
            <person name="Shea T."/>
            <person name="Young S."/>
            <person name="Neafsey D."/>
            <person name="Nusbaum C."/>
            <person name="Birren B."/>
        </authorList>
    </citation>
    <scope>NUCLEOTIDE SEQUENCE [LARGE SCALE GENOMIC DNA]</scope>
    <source>
        <strain evidence="4 6">4G2_DIV0659</strain>
    </source>
</reference>
<dbReference type="PANTHER" id="PTHR30185:SF13">
    <property type="entry name" value="LICABCH OPERON REGULATOR-RELATED"/>
    <property type="match status" value="1"/>
</dbReference>
<organism evidence="5">
    <name type="scientific">Candidatus Enterococcus mansonii</name>
    <dbReference type="NCBI Taxonomy" id="1834181"/>
    <lineage>
        <taxon>Bacteria</taxon>
        <taxon>Bacillati</taxon>
        <taxon>Bacillota</taxon>
        <taxon>Bacilli</taxon>
        <taxon>Lactobacillales</taxon>
        <taxon>Enterococcaceae</taxon>
        <taxon>Enterococcus</taxon>
    </lineage>
</organism>
<dbReference type="OrthoDB" id="2194501at2"/>
<dbReference type="InterPro" id="IPR050661">
    <property type="entry name" value="BglG_antiterminators"/>
</dbReference>